<dbReference type="Proteomes" id="UP001217089">
    <property type="component" value="Unassembled WGS sequence"/>
</dbReference>
<name>A0ABQ9ES37_TEGGR</name>
<protein>
    <submittedName>
        <fullName evidence="1">Uncharacterized protein</fullName>
    </submittedName>
</protein>
<sequence length="228" mass="25902">MVNFKLFLDDLTIWRIHITGQHVPDDKKWEPPPPENQIIGEELKDEILSRKDTASSSEIQDLLLEKNLLSQKYVSQPSRKKFNRLVADLKRKKDMKQMKSESKKCLKERDDICDMNNHGNNTNTVVGRDNVLLLTAHSQSQSLPQRQNITFITNPNLTKNSLSQIIPLRSSGANTGVTFLQVVNPQNTPSVIYTANIPHCEIQNIDLNTENMSNSGARTVICQQHSMN</sequence>
<evidence type="ECO:0000313" key="2">
    <source>
        <dbReference type="Proteomes" id="UP001217089"/>
    </source>
</evidence>
<reference evidence="1 2" key="1">
    <citation type="submission" date="2022-12" db="EMBL/GenBank/DDBJ databases">
        <title>Chromosome-level genome of Tegillarca granosa.</title>
        <authorList>
            <person name="Kim J."/>
        </authorList>
    </citation>
    <scope>NUCLEOTIDE SEQUENCE [LARGE SCALE GENOMIC DNA]</scope>
    <source>
        <strain evidence="1">Teg-2019</strain>
        <tissue evidence="1">Adductor muscle</tissue>
    </source>
</reference>
<gene>
    <name evidence="1" type="ORF">KUTeg_012905</name>
</gene>
<dbReference type="EMBL" id="JARBDR010000657">
    <property type="protein sequence ID" value="KAJ8308031.1"/>
    <property type="molecule type" value="Genomic_DNA"/>
</dbReference>
<keyword evidence="2" id="KW-1185">Reference proteome</keyword>
<comment type="caution">
    <text evidence="1">The sequence shown here is derived from an EMBL/GenBank/DDBJ whole genome shotgun (WGS) entry which is preliminary data.</text>
</comment>
<proteinExistence type="predicted"/>
<organism evidence="1 2">
    <name type="scientific">Tegillarca granosa</name>
    <name type="common">Malaysian cockle</name>
    <name type="synonym">Anadara granosa</name>
    <dbReference type="NCBI Taxonomy" id="220873"/>
    <lineage>
        <taxon>Eukaryota</taxon>
        <taxon>Metazoa</taxon>
        <taxon>Spiralia</taxon>
        <taxon>Lophotrochozoa</taxon>
        <taxon>Mollusca</taxon>
        <taxon>Bivalvia</taxon>
        <taxon>Autobranchia</taxon>
        <taxon>Pteriomorphia</taxon>
        <taxon>Arcoida</taxon>
        <taxon>Arcoidea</taxon>
        <taxon>Arcidae</taxon>
        <taxon>Tegillarca</taxon>
    </lineage>
</organism>
<accession>A0ABQ9ES37</accession>
<evidence type="ECO:0000313" key="1">
    <source>
        <dbReference type="EMBL" id="KAJ8308031.1"/>
    </source>
</evidence>